<dbReference type="PROSITE" id="PS51063">
    <property type="entry name" value="HTH_CRP_2"/>
    <property type="match status" value="1"/>
</dbReference>
<dbReference type="eggNOG" id="COG0664">
    <property type="taxonomic scope" value="Bacteria"/>
</dbReference>
<comment type="caution">
    <text evidence="6">The sequence shown here is derived from an EMBL/GenBank/DDBJ whole genome shotgun (WGS) entry which is preliminary data.</text>
</comment>
<name>G5KDQ5_9STRE</name>
<dbReference type="PANTHER" id="PTHR24567">
    <property type="entry name" value="CRP FAMILY TRANSCRIPTIONAL REGULATORY PROTEIN"/>
    <property type="match status" value="1"/>
</dbReference>
<dbReference type="GO" id="GO:0005829">
    <property type="term" value="C:cytosol"/>
    <property type="evidence" value="ECO:0007669"/>
    <property type="project" value="TreeGrafter"/>
</dbReference>
<keyword evidence="2" id="KW-0238">DNA-binding</keyword>
<proteinExistence type="predicted"/>
<evidence type="ECO:0000256" key="1">
    <source>
        <dbReference type="ARBA" id="ARBA00023015"/>
    </source>
</evidence>
<protein>
    <submittedName>
        <fullName evidence="6">Cyclic nucleotide-binding domain protein</fullName>
    </submittedName>
</protein>
<feature type="domain" description="HTH crp-type" evidence="5">
    <location>
        <begin position="118"/>
        <end position="182"/>
    </location>
</feature>
<dbReference type="PROSITE" id="PS50042">
    <property type="entry name" value="CNMP_BINDING_3"/>
    <property type="match status" value="1"/>
</dbReference>
<dbReference type="GO" id="GO:0003677">
    <property type="term" value="F:DNA binding"/>
    <property type="evidence" value="ECO:0007669"/>
    <property type="project" value="UniProtKB-KW"/>
</dbReference>
<reference evidence="6 7" key="1">
    <citation type="journal article" date="2014" name="Int. J. Syst. Evol. Microbiol.">
        <title>Phylogenomics and the dynamic genome evolution of the genus Streptococcus.</title>
        <authorList>
            <consortium name="The Broad Institute Genome Sequencing Platform"/>
            <person name="Richards V.P."/>
            <person name="Palmer S.R."/>
            <person name="Pavinski Bitar P.D."/>
            <person name="Qin X."/>
            <person name="Weinstock G.M."/>
            <person name="Highlander S.K."/>
            <person name="Town C.D."/>
            <person name="Burne R.A."/>
            <person name="Stanhope M.J."/>
        </authorList>
    </citation>
    <scope>NUCLEOTIDE SEQUENCE [LARGE SCALE GENOMIC DNA]</scope>
    <source>
        <strain evidence="6 7">2285-97</strain>
    </source>
</reference>
<accession>G5KDQ5</accession>
<keyword evidence="3" id="KW-0804">Transcription</keyword>
<keyword evidence="7" id="KW-1185">Reference proteome</keyword>
<dbReference type="CDD" id="cd00038">
    <property type="entry name" value="CAP_ED"/>
    <property type="match status" value="1"/>
</dbReference>
<sequence>MQLVHFQKGDFVCLQGQALDFLAFLVSGRLKAVSQLENGKEHIIETLEPSAIIGDIELLLDQKASLSIIAMKDCSLVLLPITEKDSLFKDALFLYHLSRNLAQNLYKQSITTTANVLYSVKERLATYILEEEQDLFFQLDLSDLADQFGTSYRHLLRVIKQFIDLGVITKIAYKQYYICDLTFLKSLQIKN</sequence>
<evidence type="ECO:0000259" key="4">
    <source>
        <dbReference type="PROSITE" id="PS50042"/>
    </source>
</evidence>
<dbReference type="Pfam" id="PF00027">
    <property type="entry name" value="cNMP_binding"/>
    <property type="match status" value="1"/>
</dbReference>
<dbReference type="SUPFAM" id="SSF51206">
    <property type="entry name" value="cAMP-binding domain-like"/>
    <property type="match status" value="1"/>
</dbReference>
<feature type="domain" description="Cyclic nucleotide-binding" evidence="4">
    <location>
        <begin position="1"/>
        <end position="79"/>
    </location>
</feature>
<dbReference type="Proteomes" id="UP000005388">
    <property type="component" value="Unassembled WGS sequence"/>
</dbReference>
<evidence type="ECO:0000256" key="2">
    <source>
        <dbReference type="ARBA" id="ARBA00023125"/>
    </source>
</evidence>
<evidence type="ECO:0000313" key="6">
    <source>
        <dbReference type="EMBL" id="EHJ55722.1"/>
    </source>
</evidence>
<dbReference type="EMBL" id="AEUZ02000001">
    <property type="protein sequence ID" value="EHJ55722.1"/>
    <property type="molecule type" value="Genomic_DNA"/>
</dbReference>
<dbReference type="Pfam" id="PF13545">
    <property type="entry name" value="HTH_Crp_2"/>
    <property type="match status" value="1"/>
</dbReference>
<evidence type="ECO:0000259" key="5">
    <source>
        <dbReference type="PROSITE" id="PS51063"/>
    </source>
</evidence>
<evidence type="ECO:0000313" key="7">
    <source>
        <dbReference type="Proteomes" id="UP000005388"/>
    </source>
</evidence>
<dbReference type="InterPro" id="IPR050397">
    <property type="entry name" value="Env_Response_Regulators"/>
</dbReference>
<gene>
    <name evidence="6" type="ORF">STRUR_1923</name>
</gene>
<dbReference type="InterPro" id="IPR018490">
    <property type="entry name" value="cNMP-bd_dom_sf"/>
</dbReference>
<dbReference type="SUPFAM" id="SSF46785">
    <property type="entry name" value="Winged helix' DNA-binding domain"/>
    <property type="match status" value="1"/>
</dbReference>
<dbReference type="STRING" id="764291.STRUR_1923"/>
<organism evidence="6 7">
    <name type="scientific">Streptococcus urinalis 2285-97</name>
    <dbReference type="NCBI Taxonomy" id="764291"/>
    <lineage>
        <taxon>Bacteria</taxon>
        <taxon>Bacillati</taxon>
        <taxon>Bacillota</taxon>
        <taxon>Bacilli</taxon>
        <taxon>Lactobacillales</taxon>
        <taxon>Streptococcaceae</taxon>
        <taxon>Streptococcus</taxon>
    </lineage>
</organism>
<dbReference type="InterPro" id="IPR014710">
    <property type="entry name" value="RmlC-like_jellyroll"/>
</dbReference>
<dbReference type="GO" id="GO:0003700">
    <property type="term" value="F:DNA-binding transcription factor activity"/>
    <property type="evidence" value="ECO:0007669"/>
    <property type="project" value="TreeGrafter"/>
</dbReference>
<dbReference type="AlphaFoldDB" id="G5KDQ5"/>
<dbReference type="InterPro" id="IPR000595">
    <property type="entry name" value="cNMP-bd_dom"/>
</dbReference>
<evidence type="ECO:0000256" key="3">
    <source>
        <dbReference type="ARBA" id="ARBA00023163"/>
    </source>
</evidence>
<dbReference type="RefSeq" id="WP_006738515.1">
    <property type="nucleotide sequence ID" value="NZ_AEUZ02000001.1"/>
</dbReference>
<dbReference type="Gene3D" id="2.60.120.10">
    <property type="entry name" value="Jelly Rolls"/>
    <property type="match status" value="1"/>
</dbReference>
<dbReference type="InterPro" id="IPR012318">
    <property type="entry name" value="HTH_CRP"/>
</dbReference>
<dbReference type="InterPro" id="IPR036390">
    <property type="entry name" value="WH_DNA-bd_sf"/>
</dbReference>
<dbReference type="SMART" id="SM00100">
    <property type="entry name" value="cNMP"/>
    <property type="match status" value="1"/>
</dbReference>
<dbReference type="PANTHER" id="PTHR24567:SF26">
    <property type="entry name" value="REGULATORY PROTEIN YEIL"/>
    <property type="match status" value="1"/>
</dbReference>
<keyword evidence="1" id="KW-0805">Transcription regulation</keyword>